<organism evidence="3 4">
    <name type="scientific">Emticicia agri</name>
    <dbReference type="NCBI Taxonomy" id="2492393"/>
    <lineage>
        <taxon>Bacteria</taxon>
        <taxon>Pseudomonadati</taxon>
        <taxon>Bacteroidota</taxon>
        <taxon>Cytophagia</taxon>
        <taxon>Cytophagales</taxon>
        <taxon>Leadbetterellaceae</taxon>
        <taxon>Emticicia</taxon>
    </lineage>
</organism>
<dbReference type="AlphaFoldDB" id="A0A4Q5M4E5"/>
<evidence type="ECO:0000256" key="1">
    <source>
        <dbReference type="SAM" id="Phobius"/>
    </source>
</evidence>
<evidence type="ECO:0000313" key="4">
    <source>
        <dbReference type="Proteomes" id="UP000293162"/>
    </source>
</evidence>
<proteinExistence type="predicted"/>
<feature type="transmembrane region" description="Helical" evidence="1">
    <location>
        <begin position="132"/>
        <end position="151"/>
    </location>
</feature>
<dbReference type="SUPFAM" id="SSF48452">
    <property type="entry name" value="TPR-like"/>
    <property type="match status" value="1"/>
</dbReference>
<keyword evidence="4" id="KW-1185">Reference proteome</keyword>
<dbReference type="InterPro" id="IPR003646">
    <property type="entry name" value="SH3-like_bac-type"/>
</dbReference>
<gene>
    <name evidence="3" type="ORF">EWM59_02820</name>
</gene>
<feature type="domain" description="SH3b" evidence="2">
    <location>
        <begin position="194"/>
        <end position="233"/>
    </location>
</feature>
<dbReference type="Gene3D" id="2.30.30.40">
    <property type="entry name" value="SH3 Domains"/>
    <property type="match status" value="1"/>
</dbReference>
<sequence length="246" mass="29473">MKQTYFLKFLKKLFLLTIFLIQIPDSQAQRKLYLSADSLFKQRKFDEASDLYEKILNSSSNFNPKIYLKLANIYENKGDFVKELYYLNLYSFRFADERVFEKIYTIATENGYKGYEKNDLNYFLYYFRQYSIYIWIGFLLVGVYVFAVFIIKRINNQFTPTHHKVIFLLYLIFLIVLINLPNNYRTVIIKNEHVYLRDYPSAGSQIVGSIGEGHRLNVINSEDIWYQVLWDGKFCYLKQSDILLIH</sequence>
<accession>A0A4Q5M4E5</accession>
<dbReference type="OrthoDB" id="977366at2"/>
<keyword evidence="1" id="KW-1133">Transmembrane helix</keyword>
<dbReference type="RefSeq" id="WP_130019429.1">
    <property type="nucleotide sequence ID" value="NZ_SEWF01000003.1"/>
</dbReference>
<reference evidence="3 4" key="1">
    <citation type="submission" date="2019-02" db="EMBL/GenBank/DDBJ databases">
        <title>Bacterial novel species Emticicia sp. 17J42-9 isolated from soil.</title>
        <authorList>
            <person name="Jung H.-Y."/>
        </authorList>
    </citation>
    <scope>NUCLEOTIDE SEQUENCE [LARGE SCALE GENOMIC DNA]</scope>
    <source>
        <strain evidence="3 4">17J42-9</strain>
    </source>
</reference>
<name>A0A4Q5M4E5_9BACT</name>
<dbReference type="InterPro" id="IPR011990">
    <property type="entry name" value="TPR-like_helical_dom_sf"/>
</dbReference>
<keyword evidence="1" id="KW-0472">Membrane</keyword>
<evidence type="ECO:0000313" key="3">
    <source>
        <dbReference type="EMBL" id="RYU97234.1"/>
    </source>
</evidence>
<feature type="transmembrane region" description="Helical" evidence="1">
    <location>
        <begin position="163"/>
        <end position="180"/>
    </location>
</feature>
<comment type="caution">
    <text evidence="3">The sequence shown here is derived from an EMBL/GenBank/DDBJ whole genome shotgun (WGS) entry which is preliminary data.</text>
</comment>
<dbReference type="Gene3D" id="1.25.40.10">
    <property type="entry name" value="Tetratricopeptide repeat domain"/>
    <property type="match status" value="1"/>
</dbReference>
<evidence type="ECO:0000259" key="2">
    <source>
        <dbReference type="Pfam" id="PF08239"/>
    </source>
</evidence>
<dbReference type="Proteomes" id="UP000293162">
    <property type="component" value="Unassembled WGS sequence"/>
</dbReference>
<protein>
    <recommendedName>
        <fullName evidence="2">SH3b domain-containing protein</fullName>
    </recommendedName>
</protein>
<dbReference type="Pfam" id="PF08239">
    <property type="entry name" value="SH3_3"/>
    <property type="match status" value="1"/>
</dbReference>
<keyword evidence="1" id="KW-0812">Transmembrane</keyword>
<dbReference type="EMBL" id="SEWF01000003">
    <property type="protein sequence ID" value="RYU97234.1"/>
    <property type="molecule type" value="Genomic_DNA"/>
</dbReference>